<dbReference type="GO" id="GO:0003735">
    <property type="term" value="F:structural constituent of ribosome"/>
    <property type="evidence" value="ECO:0007669"/>
    <property type="project" value="InterPro"/>
</dbReference>
<dbReference type="GO" id="GO:0006412">
    <property type="term" value="P:translation"/>
    <property type="evidence" value="ECO:0007669"/>
    <property type="project" value="UniProtKB-UniRule"/>
</dbReference>
<gene>
    <name evidence="4" type="primary">rpsR</name>
    <name evidence="6" type="ORF">A2397_03225</name>
</gene>
<evidence type="ECO:0000256" key="3">
    <source>
        <dbReference type="ARBA" id="ARBA00023274"/>
    </source>
</evidence>
<dbReference type="AlphaFoldDB" id="A0A1F4ZTB6"/>
<evidence type="ECO:0000313" key="6">
    <source>
        <dbReference type="EMBL" id="OGD09673.1"/>
    </source>
</evidence>
<evidence type="ECO:0000256" key="2">
    <source>
        <dbReference type="ARBA" id="ARBA00022980"/>
    </source>
</evidence>
<comment type="function">
    <text evidence="4">Binds as a heterodimer with protein bS6 to the central domain of the 16S rRNA, where it helps stabilize the platform of the 30S subunit.</text>
</comment>
<keyword evidence="2 4" id="KW-0689">Ribosomal protein</keyword>
<sequence>MMQKPRKIKVPRNCFFCNEKVEPSFKEVANLSRFLNERGRIVGRDRSGMCATHQRGLGEEIKRARHLALLPFVSGL</sequence>
<dbReference type="SUPFAM" id="SSF46911">
    <property type="entry name" value="Ribosomal protein S18"/>
    <property type="match status" value="1"/>
</dbReference>
<comment type="subunit">
    <text evidence="4">Part of the 30S ribosomal subunit. Forms a tight heterodimer with protein bS6.</text>
</comment>
<dbReference type="Gene3D" id="4.10.640.10">
    <property type="entry name" value="Ribosomal protein S18"/>
    <property type="match status" value="1"/>
</dbReference>
<evidence type="ECO:0000256" key="1">
    <source>
        <dbReference type="ARBA" id="ARBA00005589"/>
    </source>
</evidence>
<dbReference type="HAMAP" id="MF_00270">
    <property type="entry name" value="Ribosomal_bS18"/>
    <property type="match status" value="1"/>
</dbReference>
<dbReference type="PANTHER" id="PTHR13479">
    <property type="entry name" value="30S RIBOSOMAL PROTEIN S18"/>
    <property type="match status" value="1"/>
</dbReference>
<comment type="similarity">
    <text evidence="1 4 5">Belongs to the bacterial ribosomal protein bS18 family.</text>
</comment>
<dbReference type="InterPro" id="IPR001648">
    <property type="entry name" value="Ribosomal_bS18"/>
</dbReference>
<dbReference type="EMBL" id="MEXR01000027">
    <property type="protein sequence ID" value="OGD09673.1"/>
    <property type="molecule type" value="Genomic_DNA"/>
</dbReference>
<evidence type="ECO:0000256" key="4">
    <source>
        <dbReference type="HAMAP-Rule" id="MF_00270"/>
    </source>
</evidence>
<evidence type="ECO:0000313" key="7">
    <source>
        <dbReference type="Proteomes" id="UP000176424"/>
    </source>
</evidence>
<dbReference type="GO" id="GO:0070181">
    <property type="term" value="F:small ribosomal subunit rRNA binding"/>
    <property type="evidence" value="ECO:0007669"/>
    <property type="project" value="TreeGrafter"/>
</dbReference>
<keyword evidence="4" id="KW-0694">RNA-binding</keyword>
<dbReference type="Proteomes" id="UP000176424">
    <property type="component" value="Unassembled WGS sequence"/>
</dbReference>
<organism evidence="6 7">
    <name type="scientific">Candidatus Amesbacteria bacterium RIFOXYB1_FULL_44_23</name>
    <dbReference type="NCBI Taxonomy" id="1797263"/>
    <lineage>
        <taxon>Bacteria</taxon>
        <taxon>Candidatus Amesiibacteriota</taxon>
    </lineage>
</organism>
<accession>A0A1F4ZTB6</accession>
<evidence type="ECO:0000256" key="5">
    <source>
        <dbReference type="RuleBase" id="RU003910"/>
    </source>
</evidence>
<dbReference type="InterPro" id="IPR036870">
    <property type="entry name" value="Ribosomal_bS18_sf"/>
</dbReference>
<keyword evidence="4" id="KW-0699">rRNA-binding</keyword>
<reference evidence="6 7" key="1">
    <citation type="journal article" date="2016" name="Nat. Commun.">
        <title>Thousands of microbial genomes shed light on interconnected biogeochemical processes in an aquifer system.</title>
        <authorList>
            <person name="Anantharaman K."/>
            <person name="Brown C.T."/>
            <person name="Hug L.A."/>
            <person name="Sharon I."/>
            <person name="Castelle C.J."/>
            <person name="Probst A.J."/>
            <person name="Thomas B.C."/>
            <person name="Singh A."/>
            <person name="Wilkins M.J."/>
            <person name="Karaoz U."/>
            <person name="Brodie E.L."/>
            <person name="Williams K.H."/>
            <person name="Hubbard S.S."/>
            <person name="Banfield J.F."/>
        </authorList>
    </citation>
    <scope>NUCLEOTIDE SEQUENCE [LARGE SCALE GENOMIC DNA]</scope>
</reference>
<dbReference type="PANTHER" id="PTHR13479:SF40">
    <property type="entry name" value="SMALL RIBOSOMAL SUBUNIT PROTEIN BS18M"/>
    <property type="match status" value="1"/>
</dbReference>
<dbReference type="PRINTS" id="PR00974">
    <property type="entry name" value="RIBOSOMALS18"/>
</dbReference>
<protein>
    <recommendedName>
        <fullName evidence="4">Small ribosomal subunit protein bS18</fullName>
    </recommendedName>
</protein>
<name>A0A1F4ZTB6_9BACT</name>
<dbReference type="Pfam" id="PF01084">
    <property type="entry name" value="Ribosomal_S18"/>
    <property type="match status" value="1"/>
</dbReference>
<comment type="caution">
    <text evidence="6">The sequence shown here is derived from an EMBL/GenBank/DDBJ whole genome shotgun (WGS) entry which is preliminary data.</text>
</comment>
<dbReference type="NCBIfam" id="TIGR00165">
    <property type="entry name" value="S18"/>
    <property type="match status" value="1"/>
</dbReference>
<keyword evidence="3 4" id="KW-0687">Ribonucleoprotein</keyword>
<dbReference type="GO" id="GO:0022627">
    <property type="term" value="C:cytosolic small ribosomal subunit"/>
    <property type="evidence" value="ECO:0007669"/>
    <property type="project" value="TreeGrafter"/>
</dbReference>
<proteinExistence type="inferred from homology"/>
<dbReference type="STRING" id="1797263.A2397_03225"/>